<proteinExistence type="predicted"/>
<gene>
    <name evidence="1" type="ORF">GCM10023261_16140</name>
</gene>
<comment type="caution">
    <text evidence="1">The sequence shown here is derived from an EMBL/GenBank/DDBJ whole genome shotgun (WGS) entry which is preliminary data.</text>
</comment>
<evidence type="ECO:0000313" key="2">
    <source>
        <dbReference type="Proteomes" id="UP001500864"/>
    </source>
</evidence>
<protein>
    <submittedName>
        <fullName evidence="1">Uncharacterized protein</fullName>
    </submittedName>
</protein>
<evidence type="ECO:0000313" key="1">
    <source>
        <dbReference type="EMBL" id="GAA5111747.1"/>
    </source>
</evidence>
<name>A0ABP9N8G0_9HYPH</name>
<organism evidence="1 2">
    <name type="scientific">Bartonella jaculi</name>
    <dbReference type="NCBI Taxonomy" id="686226"/>
    <lineage>
        <taxon>Bacteria</taxon>
        <taxon>Pseudomonadati</taxon>
        <taxon>Pseudomonadota</taxon>
        <taxon>Alphaproteobacteria</taxon>
        <taxon>Hyphomicrobiales</taxon>
        <taxon>Bartonellaceae</taxon>
        <taxon>Bartonella</taxon>
    </lineage>
</organism>
<accession>A0ABP9N8G0</accession>
<keyword evidence="2" id="KW-1185">Reference proteome</keyword>
<dbReference type="Proteomes" id="UP001500864">
    <property type="component" value="Unassembled WGS sequence"/>
</dbReference>
<dbReference type="EMBL" id="BAABIZ010000041">
    <property type="protein sequence ID" value="GAA5111747.1"/>
    <property type="molecule type" value="Genomic_DNA"/>
</dbReference>
<reference evidence="2" key="1">
    <citation type="journal article" date="2019" name="Int. J. Syst. Evol. Microbiol.">
        <title>The Global Catalogue of Microorganisms (GCM) 10K type strain sequencing project: providing services to taxonomists for standard genome sequencing and annotation.</title>
        <authorList>
            <consortium name="The Broad Institute Genomics Platform"/>
            <consortium name="The Broad Institute Genome Sequencing Center for Infectious Disease"/>
            <person name="Wu L."/>
            <person name="Ma J."/>
        </authorList>
    </citation>
    <scope>NUCLEOTIDE SEQUENCE [LARGE SCALE GENOMIC DNA]</scope>
    <source>
        <strain evidence="2">JCM 17712</strain>
    </source>
</reference>
<sequence>MGGVVCGIFEEYFFENSKKNMAARFLREDVNTGSNIYIRLVCKICSRRFKRDHLIGAL</sequence>